<dbReference type="Gene3D" id="3.30.460.10">
    <property type="entry name" value="Beta Polymerase, domain 2"/>
    <property type="match status" value="1"/>
</dbReference>
<evidence type="ECO:0000256" key="3">
    <source>
        <dbReference type="ARBA" id="ARBA00022679"/>
    </source>
</evidence>
<evidence type="ECO:0008006" key="10">
    <source>
        <dbReference type="Google" id="ProtNLM"/>
    </source>
</evidence>
<dbReference type="GO" id="GO:0031123">
    <property type="term" value="P:RNA 3'-end processing"/>
    <property type="evidence" value="ECO:0007669"/>
    <property type="project" value="TreeGrafter"/>
</dbReference>
<evidence type="ECO:0000313" key="9">
    <source>
        <dbReference type="EnsemblMetazoa" id="AFUN005842-PA"/>
    </source>
</evidence>
<feature type="region of interest" description="Disordered" evidence="6">
    <location>
        <begin position="603"/>
        <end position="636"/>
    </location>
</feature>
<dbReference type="GO" id="GO:1990817">
    <property type="term" value="F:poly(A) RNA polymerase activity"/>
    <property type="evidence" value="ECO:0007669"/>
    <property type="project" value="TreeGrafter"/>
</dbReference>
<evidence type="ECO:0000256" key="5">
    <source>
        <dbReference type="ARBA" id="ARBA00022842"/>
    </source>
</evidence>
<dbReference type="PANTHER" id="PTHR12271">
    <property type="entry name" value="POLY A POLYMERASE CID PAP -RELATED"/>
    <property type="match status" value="1"/>
</dbReference>
<dbReference type="SUPFAM" id="SSF81301">
    <property type="entry name" value="Nucleotidyltransferase"/>
    <property type="match status" value="1"/>
</dbReference>
<feature type="domain" description="Poly(A) RNA polymerase mitochondrial-like central palm" evidence="8">
    <location>
        <begin position="187"/>
        <end position="344"/>
    </location>
</feature>
<keyword evidence="3" id="KW-0808">Transferase</keyword>
<dbReference type="STRING" id="62324.A0A182RHY0"/>
<evidence type="ECO:0000259" key="7">
    <source>
        <dbReference type="Pfam" id="PF03828"/>
    </source>
</evidence>
<dbReference type="VEuPathDB" id="VectorBase:AFUN2_006674"/>
<evidence type="ECO:0000256" key="1">
    <source>
        <dbReference type="ARBA" id="ARBA00001936"/>
    </source>
</evidence>
<dbReference type="Gene3D" id="1.10.1410.10">
    <property type="match status" value="1"/>
</dbReference>
<dbReference type="Pfam" id="PF03828">
    <property type="entry name" value="PAP_assoc"/>
    <property type="match status" value="1"/>
</dbReference>
<comment type="cofactor">
    <cofactor evidence="1">
        <name>Mn(2+)</name>
        <dbReference type="ChEBI" id="CHEBI:29035"/>
    </cofactor>
</comment>
<dbReference type="VEuPathDB" id="VectorBase:AFUN005842"/>
<evidence type="ECO:0000256" key="2">
    <source>
        <dbReference type="ARBA" id="ARBA00001946"/>
    </source>
</evidence>
<evidence type="ECO:0000259" key="8">
    <source>
        <dbReference type="Pfam" id="PF22600"/>
    </source>
</evidence>
<keyword evidence="4" id="KW-0479">Metal-binding</keyword>
<dbReference type="InterPro" id="IPR043519">
    <property type="entry name" value="NT_sf"/>
</dbReference>
<protein>
    <recommendedName>
        <fullName evidence="10">Poly(A) RNA polymerase, mitochondrial</fullName>
    </recommendedName>
</protein>
<evidence type="ECO:0000256" key="4">
    <source>
        <dbReference type="ARBA" id="ARBA00022723"/>
    </source>
</evidence>
<feature type="compositionally biased region" description="Polar residues" evidence="6">
    <location>
        <begin position="613"/>
        <end position="624"/>
    </location>
</feature>
<comment type="cofactor">
    <cofactor evidence="2">
        <name>Mg(2+)</name>
        <dbReference type="ChEBI" id="CHEBI:18420"/>
    </cofactor>
</comment>
<accession>A0A182RHY0</accession>
<evidence type="ECO:0000256" key="6">
    <source>
        <dbReference type="SAM" id="MobiDB-lite"/>
    </source>
</evidence>
<dbReference type="Pfam" id="PF22600">
    <property type="entry name" value="MTPAP-like_central"/>
    <property type="match status" value="1"/>
</dbReference>
<dbReference type="PANTHER" id="PTHR12271:SF133">
    <property type="entry name" value="POLY(A) RNA POLYMERASE, MITOCHONDRIAL"/>
    <property type="match status" value="1"/>
</dbReference>
<reference evidence="9" key="1">
    <citation type="submission" date="2020-05" db="UniProtKB">
        <authorList>
            <consortium name="EnsemblMetazoa"/>
        </authorList>
    </citation>
    <scope>IDENTIFICATION</scope>
    <source>
        <strain evidence="9">FUMOZ</strain>
    </source>
</reference>
<dbReference type="EnsemblMetazoa" id="AFUN005842-RA">
    <property type="protein sequence ID" value="AFUN005842-PA"/>
    <property type="gene ID" value="AFUN005842"/>
</dbReference>
<dbReference type="SUPFAM" id="SSF81631">
    <property type="entry name" value="PAP/OAS1 substrate-binding domain"/>
    <property type="match status" value="1"/>
</dbReference>
<dbReference type="InterPro" id="IPR002058">
    <property type="entry name" value="PAP_assoc"/>
</dbReference>
<sequence>MLHIWRTSTVRCKPAINCGYGHIRRILQIPPGRQYRTQLSMPVRCCSANVRTFDTMLSARRSEARRSVLVQVSSERSYNELYHYCSQFGTIESSHHYRVEGDSDGDCHYILLEFSSSAEADAAMQSGVFSSERPGVRARSIFLWFRTGPKPKLITQEEPKRPLALIDGTSAIGETELNSLLSSAKSIDDQVTVLHRLTKLNDLGKRLRFLAVRQLESSLQGMFPQAVAHPFGSSVNGYGRMGCDLDVILDLDSRSGELPDRNSRLVYHTKSTNPNERTQVQRQLESIGDVLQLFLPGVNSVRRILKARVPIVKYHHEHLDLEIDLTMNNTAGVYMSELLYLFGQLDARVRPLTFCVRRWAQSVGLTNHTPGYWITNFSLTMLVMYFLQQLSCPVLPSINRLIQLSATFSPQHSSPPVTRFGEGEAEWAYTFLKNPSIYGSFRSENESTLEQLLMEFFEFYSQFDFNQRAISLNLGTTILKPDHSPMYIVNPLETVLNVSKNVNLEETELFRMQVRNAVWLLEAHGKESGNTPSSEPWGLVSLFGPKQQQRITPQMFFTKRMLNVKDIFDEVPVDEPTQYRNPTVKNQIAAIQRAAKAEIHKLSTGGPARTGASAETRTNTTIEGTSVKLKRNTKRR</sequence>
<dbReference type="AlphaFoldDB" id="A0A182RHY0"/>
<name>A0A182RHY0_ANOFN</name>
<dbReference type="GO" id="GO:0046872">
    <property type="term" value="F:metal ion binding"/>
    <property type="evidence" value="ECO:0007669"/>
    <property type="project" value="UniProtKB-KW"/>
</dbReference>
<proteinExistence type="predicted"/>
<dbReference type="InterPro" id="IPR054708">
    <property type="entry name" value="MTPAP-like_central"/>
</dbReference>
<organism evidence="9">
    <name type="scientific">Anopheles funestus</name>
    <name type="common">African malaria mosquito</name>
    <dbReference type="NCBI Taxonomy" id="62324"/>
    <lineage>
        <taxon>Eukaryota</taxon>
        <taxon>Metazoa</taxon>
        <taxon>Ecdysozoa</taxon>
        <taxon>Arthropoda</taxon>
        <taxon>Hexapoda</taxon>
        <taxon>Insecta</taxon>
        <taxon>Pterygota</taxon>
        <taxon>Neoptera</taxon>
        <taxon>Endopterygota</taxon>
        <taxon>Diptera</taxon>
        <taxon>Nematocera</taxon>
        <taxon>Culicoidea</taxon>
        <taxon>Culicidae</taxon>
        <taxon>Anophelinae</taxon>
        <taxon>Anopheles</taxon>
    </lineage>
</organism>
<feature type="domain" description="PAP-associated" evidence="7">
    <location>
        <begin position="449"/>
        <end position="483"/>
    </location>
</feature>
<keyword evidence="5" id="KW-0460">Magnesium</keyword>
<dbReference type="CDD" id="cd05402">
    <property type="entry name" value="NT_PAP_TUTase"/>
    <property type="match status" value="1"/>
</dbReference>